<keyword evidence="1" id="KW-0820">tRNA-binding</keyword>
<dbReference type="GO" id="GO:0160104">
    <property type="term" value="F:tRNA (guanine(26)-N2)-dimethyltransferase activity"/>
    <property type="evidence" value="ECO:0007669"/>
    <property type="project" value="UniProtKB-EC"/>
</dbReference>
<evidence type="ECO:0000256" key="7">
    <source>
        <dbReference type="ARBA" id="ARBA00039099"/>
    </source>
</evidence>
<dbReference type="CDD" id="cd02440">
    <property type="entry name" value="AdoMet_MTases"/>
    <property type="match status" value="1"/>
</dbReference>
<dbReference type="SUPFAM" id="SSF53335">
    <property type="entry name" value="S-adenosyl-L-methionine-dependent methyltransferases"/>
    <property type="match status" value="1"/>
</dbReference>
<evidence type="ECO:0000256" key="8">
    <source>
        <dbReference type="SAM" id="MobiDB-lite"/>
    </source>
</evidence>
<dbReference type="Gene3D" id="3.30.56.70">
    <property type="entry name" value="N2,N2-dimethylguanosine tRNA methyltransferase, C-terminal domain"/>
    <property type="match status" value="1"/>
</dbReference>
<dbReference type="InterPro" id="IPR002905">
    <property type="entry name" value="Trm1"/>
</dbReference>
<evidence type="ECO:0000256" key="1">
    <source>
        <dbReference type="ARBA" id="ARBA00022555"/>
    </source>
</evidence>
<evidence type="ECO:0000256" key="6">
    <source>
        <dbReference type="ARBA" id="ARBA00022884"/>
    </source>
</evidence>
<dbReference type="GO" id="GO:0000049">
    <property type="term" value="F:tRNA binding"/>
    <property type="evidence" value="ECO:0007669"/>
    <property type="project" value="UniProtKB-KW"/>
</dbReference>
<dbReference type="HAMAP" id="MF_00290">
    <property type="entry name" value="tRNA_dimethyltr_TRM1"/>
    <property type="match status" value="1"/>
</dbReference>
<proteinExistence type="inferred from homology"/>
<feature type="compositionally biased region" description="Polar residues" evidence="8">
    <location>
        <begin position="8"/>
        <end position="25"/>
    </location>
</feature>
<accession>A0A644UKK2</accession>
<dbReference type="GO" id="GO:0002940">
    <property type="term" value="P:tRNA N2-guanine methylation"/>
    <property type="evidence" value="ECO:0007669"/>
    <property type="project" value="TreeGrafter"/>
</dbReference>
<evidence type="ECO:0000256" key="4">
    <source>
        <dbReference type="ARBA" id="ARBA00022691"/>
    </source>
</evidence>
<keyword evidence="3 9" id="KW-0808">Transferase</keyword>
<dbReference type="PANTHER" id="PTHR10631">
    <property type="entry name" value="N 2 ,N 2 -DIMETHYLGUANOSINE TRNA METHYLTRANSFERASE"/>
    <property type="match status" value="1"/>
</dbReference>
<organism evidence="9">
    <name type="scientific">bioreactor metagenome</name>
    <dbReference type="NCBI Taxonomy" id="1076179"/>
    <lineage>
        <taxon>unclassified sequences</taxon>
        <taxon>metagenomes</taxon>
        <taxon>ecological metagenomes</taxon>
    </lineage>
</organism>
<keyword evidence="6" id="KW-0694">RNA-binding</keyword>
<dbReference type="Pfam" id="PF02005">
    <property type="entry name" value="TRM"/>
    <property type="match status" value="1"/>
</dbReference>
<dbReference type="InterPro" id="IPR022923">
    <property type="entry name" value="TRM1_arc_bac"/>
</dbReference>
<dbReference type="InterPro" id="IPR042296">
    <property type="entry name" value="tRNA_met_Trm1_C"/>
</dbReference>
<dbReference type="EC" id="2.1.1.216" evidence="7"/>
<protein>
    <recommendedName>
        <fullName evidence="7">tRNA (guanine(26)-N(2))-dimethyltransferase</fullName>
        <ecNumber evidence="7">2.1.1.216</ecNumber>
    </recommendedName>
</protein>
<dbReference type="AlphaFoldDB" id="A0A644UKK2"/>
<dbReference type="InterPro" id="IPR029063">
    <property type="entry name" value="SAM-dependent_MTases_sf"/>
</dbReference>
<feature type="region of interest" description="Disordered" evidence="8">
    <location>
        <begin position="1"/>
        <end position="26"/>
    </location>
</feature>
<evidence type="ECO:0000313" key="9">
    <source>
        <dbReference type="EMBL" id="MPL79460.1"/>
    </source>
</evidence>
<name>A0A644UKK2_9ZZZZ</name>
<dbReference type="PROSITE" id="PS51626">
    <property type="entry name" value="SAM_MT_TRM1"/>
    <property type="match status" value="1"/>
</dbReference>
<reference evidence="9" key="1">
    <citation type="submission" date="2019-08" db="EMBL/GenBank/DDBJ databases">
        <authorList>
            <person name="Kucharzyk K."/>
            <person name="Murdoch R.W."/>
            <person name="Higgins S."/>
            <person name="Loffler F."/>
        </authorList>
    </citation>
    <scope>NUCLEOTIDE SEQUENCE</scope>
</reference>
<dbReference type="Gene3D" id="3.40.50.150">
    <property type="entry name" value="Vaccinia Virus protein VP39"/>
    <property type="match status" value="1"/>
</dbReference>
<evidence type="ECO:0000256" key="3">
    <source>
        <dbReference type="ARBA" id="ARBA00022679"/>
    </source>
</evidence>
<comment type="caution">
    <text evidence="9">The sequence shown here is derived from an EMBL/GenBank/DDBJ whole genome shotgun (WGS) entry which is preliminary data.</text>
</comment>
<dbReference type="NCBIfam" id="TIGR00308">
    <property type="entry name" value="TRM1"/>
    <property type="match status" value="1"/>
</dbReference>
<evidence type="ECO:0000256" key="2">
    <source>
        <dbReference type="ARBA" id="ARBA00022603"/>
    </source>
</evidence>
<keyword evidence="5" id="KW-0819">tRNA processing</keyword>
<keyword evidence="2 9" id="KW-0489">Methyltransferase</keyword>
<gene>
    <name evidence="9" type="primary">trm1_2</name>
    <name evidence="9" type="ORF">SDC9_25339</name>
</gene>
<keyword evidence="4" id="KW-0949">S-adenosyl-L-methionine</keyword>
<dbReference type="EMBL" id="VSSQ01000127">
    <property type="protein sequence ID" value="MPL79460.1"/>
    <property type="molecule type" value="Genomic_DNA"/>
</dbReference>
<evidence type="ECO:0000256" key="5">
    <source>
        <dbReference type="ARBA" id="ARBA00022694"/>
    </source>
</evidence>
<sequence>MECREITEGSTTFTAPVQDETTQFPPGSAPVFYNTKMEFNRDMTVLLTKIIQPEDYLDAMAATGVRGLRIANEAKIPVTINDRDEQAVKIIRFNAEKLGGSITVTCDDANRLMCMSRFDSIDLDPFGTPIPFLDAASRAAKHYLFVTATDTAPLCGAHFKAGCRRYFATPRNTEYHAEVGLRMMMGAMARELVKYDRGMKPILSFAKSHYFRSHVRVLGKVTAADETIGQMGFVMQCPKCLYRAEQKGSLLPKTHMCPHCGVETVPIGPLWMGPLQEKEILIEMQTALPEMEFGTKRQMEKLLTYLLAEPETCTYYDYHIVSRNMKVSPPNMEELIASLNDAGYCTTRTHFCDTGIKTTAPLHFIEEMIRLWNNENLQI</sequence>
<dbReference type="PANTHER" id="PTHR10631:SF3">
    <property type="entry name" value="TRNA (GUANINE(26)-N(2))-DIMETHYLTRANSFERASE"/>
    <property type="match status" value="1"/>
</dbReference>